<dbReference type="eggNOG" id="COG0666">
    <property type="taxonomic scope" value="Bacteria"/>
</dbReference>
<evidence type="ECO:0000256" key="1">
    <source>
        <dbReference type="PROSITE-ProRule" id="PRU00023"/>
    </source>
</evidence>
<gene>
    <name evidence="3" type="ORF">HMPREF0973_02432</name>
</gene>
<dbReference type="PANTHER" id="PTHR46224">
    <property type="entry name" value="ANKYRIN REPEAT FAMILY PROTEIN"/>
    <property type="match status" value="1"/>
</dbReference>
<dbReference type="OrthoDB" id="1068224at2"/>
<feature type="repeat" description="ANK" evidence="1">
    <location>
        <begin position="143"/>
        <end position="175"/>
    </location>
</feature>
<dbReference type="SUPFAM" id="SSF48403">
    <property type="entry name" value="Ankyrin repeat"/>
    <property type="match status" value="1"/>
</dbReference>
<organism evidence="3 4">
    <name type="scientific">Prevotella veroralis F0319</name>
    <dbReference type="NCBI Taxonomy" id="649761"/>
    <lineage>
        <taxon>Bacteria</taxon>
        <taxon>Pseudomonadati</taxon>
        <taxon>Bacteroidota</taxon>
        <taxon>Bacteroidia</taxon>
        <taxon>Bacteroidales</taxon>
        <taxon>Prevotellaceae</taxon>
        <taxon>Prevotella</taxon>
    </lineage>
</organism>
<feature type="signal peptide" evidence="2">
    <location>
        <begin position="1"/>
        <end position="25"/>
    </location>
</feature>
<dbReference type="PROSITE" id="PS51257">
    <property type="entry name" value="PROKAR_LIPOPROTEIN"/>
    <property type="match status" value="1"/>
</dbReference>
<evidence type="ECO:0000313" key="3">
    <source>
        <dbReference type="EMBL" id="EEX17679.1"/>
    </source>
</evidence>
<dbReference type="EMBL" id="ACVA01000058">
    <property type="protein sequence ID" value="EEX17679.1"/>
    <property type="molecule type" value="Genomic_DNA"/>
</dbReference>
<dbReference type="InterPro" id="IPR036770">
    <property type="entry name" value="Ankyrin_rpt-contain_sf"/>
</dbReference>
<dbReference type="HOGENOM" id="CLU_1049121_0_0_10"/>
<dbReference type="SMART" id="SM00248">
    <property type="entry name" value="ANK"/>
    <property type="match status" value="3"/>
</dbReference>
<protein>
    <submittedName>
        <fullName evidence="3">Ankyrin repeat protein</fullName>
    </submittedName>
</protein>
<name>C9MS19_9BACT</name>
<reference evidence="3 4" key="1">
    <citation type="submission" date="2009-09" db="EMBL/GenBank/DDBJ databases">
        <authorList>
            <person name="Weinstock G."/>
            <person name="Sodergren E."/>
            <person name="Clifton S."/>
            <person name="Fulton L."/>
            <person name="Fulton B."/>
            <person name="Courtney L."/>
            <person name="Fronick C."/>
            <person name="Harrison M."/>
            <person name="Strong C."/>
            <person name="Farmer C."/>
            <person name="Delahaunty K."/>
            <person name="Markovic C."/>
            <person name="Hall O."/>
            <person name="Minx P."/>
            <person name="Tomlinson C."/>
            <person name="Mitreva M."/>
            <person name="Nelson J."/>
            <person name="Hou S."/>
            <person name="Wollam A."/>
            <person name="Pepin K.H."/>
            <person name="Johnson M."/>
            <person name="Bhonagiri V."/>
            <person name="Nash W.E."/>
            <person name="Warren W."/>
            <person name="Chinwalla A."/>
            <person name="Mardis E.R."/>
            <person name="Wilson R.K."/>
        </authorList>
    </citation>
    <scope>NUCLEOTIDE SEQUENCE [LARGE SCALE GENOMIC DNA]</scope>
    <source>
        <strain evidence="3 4">F0319</strain>
    </source>
</reference>
<dbReference type="InterPro" id="IPR002110">
    <property type="entry name" value="Ankyrin_rpt"/>
</dbReference>
<comment type="caution">
    <text evidence="3">The sequence shown here is derived from an EMBL/GenBank/DDBJ whole genome shotgun (WGS) entry which is preliminary data.</text>
</comment>
<keyword evidence="2" id="KW-0732">Signal</keyword>
<accession>C9MS19</accession>
<evidence type="ECO:0000313" key="4">
    <source>
        <dbReference type="Proteomes" id="UP000003327"/>
    </source>
</evidence>
<dbReference type="Gene3D" id="1.25.40.20">
    <property type="entry name" value="Ankyrin repeat-containing domain"/>
    <property type="match status" value="2"/>
</dbReference>
<dbReference type="AlphaFoldDB" id="C9MS19"/>
<evidence type="ECO:0000256" key="2">
    <source>
        <dbReference type="SAM" id="SignalP"/>
    </source>
</evidence>
<sequence length="266" mass="30827">MNDKAMKYIIVLLSSLILTSCSMFNNEAPYKRFFSEKEYPIIQAIHDCDKDKILDMMHRGWNVNSTGKHGMSYLLYAIWEHNYDMTKFLLENGADPNFVSVFWDETPEETVCMLPLERTCYDKYGMNYMKLLLEHGANPNDTRAQLPLFAAALYKDKQKIEYLLEHGADINQFNRSKETVIIDQAITAQWAFVLWLWDKGADPMKTGGIGRNTGGKENVAYWVQDFINYGNGDYDNPDFKKLVERLKSIGVEFPYKPAMDNTEDNE</sequence>
<dbReference type="Proteomes" id="UP000003327">
    <property type="component" value="Unassembled WGS sequence"/>
</dbReference>
<dbReference type="InterPro" id="IPR051616">
    <property type="entry name" value="Cul2-RING_E3_ligase_SR"/>
</dbReference>
<dbReference type="PANTHER" id="PTHR46224:SF64">
    <property type="entry name" value="IQ MOTIF AND ANKYRIN REPEAT DOMAIN-CONTAINING PROTEIN 1"/>
    <property type="match status" value="1"/>
</dbReference>
<feature type="repeat" description="ANK" evidence="1">
    <location>
        <begin position="69"/>
        <end position="101"/>
    </location>
</feature>
<dbReference type="Pfam" id="PF12796">
    <property type="entry name" value="Ank_2"/>
    <property type="match status" value="1"/>
</dbReference>
<keyword evidence="4" id="KW-1185">Reference proteome</keyword>
<dbReference type="RefSeq" id="WP_004384116.1">
    <property type="nucleotide sequence ID" value="NZ_GG698716.1"/>
</dbReference>
<dbReference type="PROSITE" id="PS50088">
    <property type="entry name" value="ANK_REPEAT"/>
    <property type="match status" value="2"/>
</dbReference>
<proteinExistence type="predicted"/>
<dbReference type="STRING" id="649761.HMPREF0973_02432"/>
<dbReference type="Pfam" id="PF00023">
    <property type="entry name" value="Ank"/>
    <property type="match status" value="1"/>
</dbReference>
<dbReference type="PROSITE" id="PS50297">
    <property type="entry name" value="ANK_REP_REGION"/>
    <property type="match status" value="2"/>
</dbReference>
<feature type="chain" id="PRO_5002998078" evidence="2">
    <location>
        <begin position="26"/>
        <end position="266"/>
    </location>
</feature>
<keyword evidence="1" id="KW-0040">ANK repeat</keyword>